<keyword evidence="4" id="KW-1185">Reference proteome</keyword>
<evidence type="ECO:0000259" key="1">
    <source>
        <dbReference type="Pfam" id="PF01408"/>
    </source>
</evidence>
<dbReference type="Pfam" id="PF01408">
    <property type="entry name" value="GFO_IDH_MocA"/>
    <property type="match status" value="1"/>
</dbReference>
<gene>
    <name evidence="3" type="ORF">ACFSX4_01470</name>
</gene>
<organism evidence="3 4">
    <name type="scientific">Corticicoccus populi</name>
    <dbReference type="NCBI Taxonomy" id="1812821"/>
    <lineage>
        <taxon>Bacteria</taxon>
        <taxon>Bacillati</taxon>
        <taxon>Bacillota</taxon>
        <taxon>Bacilli</taxon>
        <taxon>Bacillales</taxon>
        <taxon>Staphylococcaceae</taxon>
        <taxon>Corticicoccus</taxon>
    </lineage>
</organism>
<evidence type="ECO:0000259" key="2">
    <source>
        <dbReference type="Pfam" id="PF22725"/>
    </source>
</evidence>
<comment type="caution">
    <text evidence="3">The sequence shown here is derived from an EMBL/GenBank/DDBJ whole genome shotgun (WGS) entry which is preliminary data.</text>
</comment>
<feature type="domain" description="Gfo/Idh/MocA-like oxidoreductase N-terminal" evidence="1">
    <location>
        <begin position="1"/>
        <end position="117"/>
    </location>
</feature>
<name>A0ABW5WRY1_9STAP</name>
<evidence type="ECO:0000313" key="3">
    <source>
        <dbReference type="EMBL" id="MFD2829117.1"/>
    </source>
</evidence>
<proteinExistence type="predicted"/>
<accession>A0ABW5WRY1</accession>
<dbReference type="Gene3D" id="3.40.50.720">
    <property type="entry name" value="NAD(P)-binding Rossmann-like Domain"/>
    <property type="match status" value="1"/>
</dbReference>
<sequence length="327" mass="36745">MRIATIGTGRIVHEFLDAVEMIDGTECTAVYSRTKETAQTLAEKYQVDTIYTDLTEMFSAPDIDAVYIASPNSLHFKQSYDALSHGKHVICEKPFTTTVEETEQLTALAKKKSLLLFEAIKNIHLPNYQLISEHIERIGDIKFVQCNYSKYSSRYDALKNGETPNVFNLEFAGGALADLNIYNLHFIIRLLGEPESIEYTANKHPNGIDTSGIAVMKYPDFIAECVAGKDARSLNFSIIQGEKGYISVKNGANGCDEITVDIEGKAYHLNNQTVDNHLYYETKVFSEIFKDNDLERCYAMLEHSHSVMNAYETARKSADIIFPSDEA</sequence>
<feature type="domain" description="GFO/IDH/MocA-like oxidoreductase" evidence="2">
    <location>
        <begin position="137"/>
        <end position="246"/>
    </location>
</feature>
<dbReference type="RefSeq" id="WP_377770830.1">
    <property type="nucleotide sequence ID" value="NZ_JBHUOQ010000001.1"/>
</dbReference>
<dbReference type="EMBL" id="JBHUOQ010000001">
    <property type="protein sequence ID" value="MFD2829117.1"/>
    <property type="molecule type" value="Genomic_DNA"/>
</dbReference>
<protein>
    <submittedName>
        <fullName evidence="3">Gfo/Idh/MocA family protein</fullName>
    </submittedName>
</protein>
<dbReference type="InterPro" id="IPR000683">
    <property type="entry name" value="Gfo/Idh/MocA-like_OxRdtase_N"/>
</dbReference>
<dbReference type="Pfam" id="PF22725">
    <property type="entry name" value="GFO_IDH_MocA_C3"/>
    <property type="match status" value="1"/>
</dbReference>
<dbReference type="Proteomes" id="UP001597519">
    <property type="component" value="Unassembled WGS sequence"/>
</dbReference>
<dbReference type="InterPro" id="IPR055170">
    <property type="entry name" value="GFO_IDH_MocA-like_dom"/>
</dbReference>
<dbReference type="PANTHER" id="PTHR43054">
    <property type="match status" value="1"/>
</dbReference>
<dbReference type="SUPFAM" id="SSF55347">
    <property type="entry name" value="Glyceraldehyde-3-phosphate dehydrogenase-like, C-terminal domain"/>
    <property type="match status" value="1"/>
</dbReference>
<dbReference type="Gene3D" id="3.30.360.10">
    <property type="entry name" value="Dihydrodipicolinate Reductase, domain 2"/>
    <property type="match status" value="1"/>
</dbReference>
<evidence type="ECO:0000313" key="4">
    <source>
        <dbReference type="Proteomes" id="UP001597519"/>
    </source>
</evidence>
<dbReference type="PANTHER" id="PTHR43054:SF1">
    <property type="entry name" value="SCYLLO-INOSITOL 2-DEHYDROGENASE (NADP(+)) IOLU"/>
    <property type="match status" value="1"/>
</dbReference>
<dbReference type="SUPFAM" id="SSF51735">
    <property type="entry name" value="NAD(P)-binding Rossmann-fold domains"/>
    <property type="match status" value="1"/>
</dbReference>
<reference evidence="4" key="1">
    <citation type="journal article" date="2019" name="Int. J. Syst. Evol. Microbiol.">
        <title>The Global Catalogue of Microorganisms (GCM) 10K type strain sequencing project: providing services to taxonomists for standard genome sequencing and annotation.</title>
        <authorList>
            <consortium name="The Broad Institute Genomics Platform"/>
            <consortium name="The Broad Institute Genome Sequencing Center for Infectious Disease"/>
            <person name="Wu L."/>
            <person name="Ma J."/>
        </authorList>
    </citation>
    <scope>NUCLEOTIDE SEQUENCE [LARGE SCALE GENOMIC DNA]</scope>
    <source>
        <strain evidence="4">KCTC 33575</strain>
    </source>
</reference>
<dbReference type="InterPro" id="IPR036291">
    <property type="entry name" value="NAD(P)-bd_dom_sf"/>
</dbReference>